<keyword evidence="7" id="KW-1185">Reference proteome</keyword>
<gene>
    <name evidence="6" type="ORF">GCM10007160_38980</name>
</gene>
<dbReference type="Proteomes" id="UP000653056">
    <property type="component" value="Unassembled WGS sequence"/>
</dbReference>
<feature type="domain" description="FtsK" evidence="5">
    <location>
        <begin position="1587"/>
        <end position="1788"/>
    </location>
</feature>
<proteinExistence type="predicted"/>
<sequence length="1849" mass="204421">MTSSTSVSQNRCELCAPGTIEVTEGYRCDICHRKGDLVGKVVWDIVGAAVREATSNDRVTFMLTGLSAVFLEGIARQAPNKGAQIEGRSLLLAVNPLAAPHLRIHSPARSSDESAVHWRHSTAAQVILFAPSDAEREGIGAGLGPLARIDDRAIVDHTSAWLQALDETGSADTYMRAMLEGLRSSQIFIDLEMWVDFVIAIQDQGFALPPHLRIQHAVPALRIPRGGVTKLPAFKLGGNPKARTKDFRSAFQTARSEVSVFAGLMTPKQEPVDTQAVGAALAEFDNQDDEEIQGALKAVRALLDDEINIRPGEWRESQRTFCERVPWDRIGASLFMGGRKTSRKSLGVETLDFIEGNYADDVTDDDRRLLEELKDTIPKEPKDDELEFFARWQERLNHPKVIKLYKAWQKRLFSKEVIGHDLLSAFSDGFEALIIAGAESLAEMDDPRVLVRASQHNKAMFWESLDAGAQKLFRFELRSVLGLFGERVLWDLDACFRHDAEGDSTSADARKVDLELYLVEASDVSDLGALKTPPRAAPRVKTTWQPGQKPKEEPIALALPDDISSLAIAAKNDAGLFRRQVFAPRADADGSRIASTTLQDVKSFSDVAQAQDGRTFDTTVQTSDDVIGELRVKISELASTRSLDHAASVEMLSALDTFDAAYKSTILAIAEDPKTGFEGDAVAAQANAFGALCTACRRHATSDRSKKELRPLVAEIGIVPSDGSDRMAILTAWHPFRLAERQAKIRNLAKFVEAVLESRTAHNTDLTIVFEERRALTARWVFPETAVVDDVTMISVEDVAGYSLLVPADCVTRSQEALEGSAPSAAAKFIEGVNQYLEVHPHESANLTAAIYDSESLTLPREIARLLAQRIHRDPDLRCDFVITHHDQARLRSIYRSQNMRLDAENISETAKGFLSRLRVDVRPNRSAQGLEDTIRDMDLVFLHDAVSHHAVPEWELERGKTEDLSPDFDLAPARKPRRRLTEVGAPGVGIYLTLPRPPRSVAEYHDLLYEMDKAAVLPNDSHAVLIHHVQFDNAHVVDLIRRAHELAEWVVTYDKVSSRTLLEKCGVQIIRDISVPGSEGRVIISAGKIDERLKTNVRQDLVEACGIDMEAATLLGDVVLNDVVRISGQKVLSAARFANASHEMIGLSLMRAHLEASLPKGLPETARPIWVSLDDYRGWFMSGTGKIADAIGVTILDTGTGFEILVQVGEAKFVGLANEMAETKEARRQVRDTVDRVRRIFIDNEDPISRQAWCARLVDLLVNREGLSERLPDALRRAAFLEALGAGDVTFRLSGEAVICLHDDHGTSPRLESDMDHPHLRHHILPTPIILQTLRTVAEGEVPDRAELRDARWYAGESATQTTQACMNETEMSSSEPSFESSPLIGTDPGESLGSDIPFKETSFAPVNFETEVPSETGTSEERGEVETQELPTLITGKEAPRFIPTPVYAVLQAMAAREEGAIDDPESITWAEKICEDTQRALSHFGMQAHFAEPRYRLTPNGALITFRGHETLTVDKIDRRTGELLTTYGIEVVDVRPGRGKISLFVKRDQRAKVPLASTWLQSPWPDREPSELTNFILGAREDDDRLLFLNISGEFGGYEEHGPHTLIAGETGSGKGILTQGLLLQLITFNDPDKAELILVDPKKGVDFGWLNGTPHMKGPIITEIQEAQEAFEDLVQRMDERYERFAEVGAQNITYYNQKVAPQDRMSRIFLVHDEMGAWMAQEKEYQDVVLSAVANLGMKARAAGIHLILITQRADADAVPTRLRDNMNNRLCLKVQNSTGSRMVLGIGGAEKLLGKGHLACIMANQSPPVGQNFFVIQVPFAEPEDIQDLASAAIAYWSALYP</sequence>
<evidence type="ECO:0000256" key="2">
    <source>
        <dbReference type="ARBA" id="ARBA00022840"/>
    </source>
</evidence>
<dbReference type="EMBL" id="BMXS01000029">
    <property type="protein sequence ID" value="GGY07784.1"/>
    <property type="molecule type" value="Genomic_DNA"/>
</dbReference>
<evidence type="ECO:0000256" key="4">
    <source>
        <dbReference type="SAM" id="MobiDB-lite"/>
    </source>
</evidence>
<protein>
    <recommendedName>
        <fullName evidence="5">FtsK domain-containing protein</fullName>
    </recommendedName>
</protein>
<keyword evidence="2 3" id="KW-0067">ATP-binding</keyword>
<dbReference type="Gene3D" id="3.40.50.300">
    <property type="entry name" value="P-loop containing nucleotide triphosphate hydrolases"/>
    <property type="match status" value="1"/>
</dbReference>
<dbReference type="InterPro" id="IPR027417">
    <property type="entry name" value="P-loop_NTPase"/>
</dbReference>
<name>A0ABQ2Z7U9_9GAMM</name>
<feature type="binding site" evidence="3">
    <location>
        <begin position="1613"/>
        <end position="1620"/>
    </location>
    <ligand>
        <name>ATP</name>
        <dbReference type="ChEBI" id="CHEBI:30616"/>
    </ligand>
</feature>
<dbReference type="Pfam" id="PF01580">
    <property type="entry name" value="FtsK_SpoIIIE"/>
    <property type="match status" value="1"/>
</dbReference>
<feature type="region of interest" description="Disordered" evidence="4">
    <location>
        <begin position="1360"/>
        <end position="1429"/>
    </location>
</feature>
<evidence type="ECO:0000259" key="5">
    <source>
        <dbReference type="PROSITE" id="PS50901"/>
    </source>
</evidence>
<evidence type="ECO:0000256" key="1">
    <source>
        <dbReference type="ARBA" id="ARBA00022741"/>
    </source>
</evidence>
<dbReference type="PANTHER" id="PTHR22683:SF1">
    <property type="entry name" value="TYPE VII SECRETION SYSTEM PROTEIN ESSC"/>
    <property type="match status" value="1"/>
</dbReference>
<feature type="compositionally biased region" description="Low complexity" evidence="4">
    <location>
        <begin position="1370"/>
        <end position="1383"/>
    </location>
</feature>
<evidence type="ECO:0000313" key="7">
    <source>
        <dbReference type="Proteomes" id="UP000653056"/>
    </source>
</evidence>
<keyword evidence="1 3" id="KW-0547">Nucleotide-binding</keyword>
<reference evidence="7" key="1">
    <citation type="journal article" date="2019" name="Int. J. Syst. Evol. Microbiol.">
        <title>The Global Catalogue of Microorganisms (GCM) 10K type strain sequencing project: providing services to taxonomists for standard genome sequencing and annotation.</title>
        <authorList>
            <consortium name="The Broad Institute Genomics Platform"/>
            <consortium name="The Broad Institute Genome Sequencing Center for Infectious Disease"/>
            <person name="Wu L."/>
            <person name="Ma J."/>
        </authorList>
    </citation>
    <scope>NUCLEOTIDE SEQUENCE [LARGE SCALE GENOMIC DNA]</scope>
    <source>
        <strain evidence="7">KCTC 22228</strain>
    </source>
</reference>
<dbReference type="InterPro" id="IPR050206">
    <property type="entry name" value="FtsK/SpoIIIE/SftA"/>
</dbReference>
<dbReference type="PANTHER" id="PTHR22683">
    <property type="entry name" value="SPORULATION PROTEIN RELATED"/>
    <property type="match status" value="1"/>
</dbReference>
<accession>A0ABQ2Z7U9</accession>
<evidence type="ECO:0000256" key="3">
    <source>
        <dbReference type="PROSITE-ProRule" id="PRU00289"/>
    </source>
</evidence>
<evidence type="ECO:0000313" key="6">
    <source>
        <dbReference type="EMBL" id="GGY07784.1"/>
    </source>
</evidence>
<dbReference type="PROSITE" id="PS50901">
    <property type="entry name" value="FTSK"/>
    <property type="match status" value="1"/>
</dbReference>
<organism evidence="6 7">
    <name type="scientific">Litchfieldella qijiaojingensis</name>
    <dbReference type="NCBI Taxonomy" id="980347"/>
    <lineage>
        <taxon>Bacteria</taxon>
        <taxon>Pseudomonadati</taxon>
        <taxon>Pseudomonadota</taxon>
        <taxon>Gammaproteobacteria</taxon>
        <taxon>Oceanospirillales</taxon>
        <taxon>Halomonadaceae</taxon>
        <taxon>Litchfieldella</taxon>
    </lineage>
</organism>
<dbReference type="SUPFAM" id="SSF52540">
    <property type="entry name" value="P-loop containing nucleoside triphosphate hydrolases"/>
    <property type="match status" value="1"/>
</dbReference>
<dbReference type="InterPro" id="IPR002543">
    <property type="entry name" value="FtsK_dom"/>
</dbReference>
<comment type="caution">
    <text evidence="6">The sequence shown here is derived from an EMBL/GenBank/DDBJ whole genome shotgun (WGS) entry which is preliminary data.</text>
</comment>